<dbReference type="PANTHER" id="PTHR32414:SF2">
    <property type="entry name" value="NEUROMEDIN-S"/>
    <property type="match status" value="1"/>
</dbReference>
<keyword evidence="1" id="KW-1185">Reference proteome</keyword>
<dbReference type="CTD" id="129521"/>
<dbReference type="GeneID" id="115822680"/>
<dbReference type="RefSeq" id="XP_030642454.1">
    <property type="nucleotide sequence ID" value="XM_030786594.1"/>
</dbReference>
<gene>
    <name evidence="2" type="primary">nms</name>
</gene>
<dbReference type="PANTHER" id="PTHR32414">
    <property type="entry name" value="NEUROMEDIN-S"/>
    <property type="match status" value="1"/>
</dbReference>
<dbReference type="Proteomes" id="UP000504632">
    <property type="component" value="Chromosome 10"/>
</dbReference>
<name>A0A6J2WDX2_CHACN</name>
<protein>
    <submittedName>
        <fullName evidence="2">Uncharacterized protein nms</fullName>
    </submittedName>
</protein>
<dbReference type="InParanoid" id="A0A6J2WDX2"/>
<proteinExistence type="predicted"/>
<organism evidence="1 2">
    <name type="scientific">Chanos chanos</name>
    <name type="common">Milkfish</name>
    <name type="synonym">Mugil chanos</name>
    <dbReference type="NCBI Taxonomy" id="29144"/>
    <lineage>
        <taxon>Eukaryota</taxon>
        <taxon>Metazoa</taxon>
        <taxon>Chordata</taxon>
        <taxon>Craniata</taxon>
        <taxon>Vertebrata</taxon>
        <taxon>Euteleostomi</taxon>
        <taxon>Actinopterygii</taxon>
        <taxon>Neopterygii</taxon>
        <taxon>Teleostei</taxon>
        <taxon>Ostariophysi</taxon>
        <taxon>Gonorynchiformes</taxon>
        <taxon>Chanidae</taxon>
        <taxon>Chanos</taxon>
    </lineage>
</organism>
<evidence type="ECO:0000313" key="1">
    <source>
        <dbReference type="Proteomes" id="UP000504632"/>
    </source>
</evidence>
<dbReference type="OrthoDB" id="9940794at2759"/>
<dbReference type="AlphaFoldDB" id="A0A6J2WDX2"/>
<sequence>MFLRRITFLESRSEGGGIGGSRTAAGGYPYSTQDCEADTEGSRQSVLCGLVWRDQNKDQLQNVFKRFLFHYSKAQNSVGSVQRESHSVHPLMRLSSNLSQRKKKQQMFASQTGINTIFLLEKLKTACGPSPRLGRDLLCSIWDCHGNAGKPKAGREAALLYSE</sequence>
<evidence type="ECO:0000313" key="2">
    <source>
        <dbReference type="RefSeq" id="XP_030642454.1"/>
    </source>
</evidence>
<reference evidence="2" key="1">
    <citation type="submission" date="2025-08" db="UniProtKB">
        <authorList>
            <consortium name="RefSeq"/>
        </authorList>
    </citation>
    <scope>IDENTIFICATION</scope>
</reference>
<accession>A0A6J2WDX2</accession>
<dbReference type="InterPro" id="IPR043253">
    <property type="entry name" value="NmS"/>
</dbReference>